<evidence type="ECO:0000313" key="2">
    <source>
        <dbReference type="WBParaSite" id="SPAL_0001225500.1"/>
    </source>
</evidence>
<keyword evidence="1" id="KW-1185">Reference proteome</keyword>
<reference evidence="2" key="1">
    <citation type="submission" date="2017-02" db="UniProtKB">
        <authorList>
            <consortium name="WormBaseParasite"/>
        </authorList>
    </citation>
    <scope>IDENTIFICATION</scope>
</reference>
<accession>A0A0N5C2P5</accession>
<protein>
    <submittedName>
        <fullName evidence="2">Uncharacterized protein</fullName>
    </submittedName>
</protein>
<name>A0A0N5C2P5_STREA</name>
<dbReference type="Proteomes" id="UP000046392">
    <property type="component" value="Unplaced"/>
</dbReference>
<evidence type="ECO:0000313" key="1">
    <source>
        <dbReference type="Proteomes" id="UP000046392"/>
    </source>
</evidence>
<dbReference type="AlphaFoldDB" id="A0A0N5C2P5"/>
<organism evidence="1 2">
    <name type="scientific">Strongyloides papillosus</name>
    <name type="common">Intestinal threadworm</name>
    <dbReference type="NCBI Taxonomy" id="174720"/>
    <lineage>
        <taxon>Eukaryota</taxon>
        <taxon>Metazoa</taxon>
        <taxon>Ecdysozoa</taxon>
        <taxon>Nematoda</taxon>
        <taxon>Chromadorea</taxon>
        <taxon>Rhabditida</taxon>
        <taxon>Tylenchina</taxon>
        <taxon>Panagrolaimomorpha</taxon>
        <taxon>Strongyloidoidea</taxon>
        <taxon>Strongyloididae</taxon>
        <taxon>Strongyloides</taxon>
    </lineage>
</organism>
<sequence length="84" mass="9867">MGNNQSINSEKMEKLASYLLKVQEADRKIISAFEFLEVKLRLETKAIRKARTEAIDINYEKTRVEIIKSRVERIVDHLNSIQFD</sequence>
<dbReference type="WBParaSite" id="SPAL_0001225500.1">
    <property type="protein sequence ID" value="SPAL_0001225500.1"/>
    <property type="gene ID" value="SPAL_0001225500"/>
</dbReference>
<proteinExistence type="predicted"/>